<proteinExistence type="predicted"/>
<dbReference type="Proteomes" id="UP001178508">
    <property type="component" value="Chromosome 8"/>
</dbReference>
<evidence type="ECO:0000313" key="2">
    <source>
        <dbReference type="Proteomes" id="UP001178508"/>
    </source>
</evidence>
<protein>
    <submittedName>
        <fullName evidence="1">Unnamed protein product</fullName>
    </submittedName>
</protein>
<name>A0AAV1FNY3_XYRNO</name>
<reference evidence="1" key="1">
    <citation type="submission" date="2023-08" db="EMBL/GenBank/DDBJ databases">
        <authorList>
            <person name="Alioto T."/>
            <person name="Alioto T."/>
            <person name="Gomez Garrido J."/>
        </authorList>
    </citation>
    <scope>NUCLEOTIDE SEQUENCE</scope>
</reference>
<gene>
    <name evidence="1" type="ORF">XNOV1_A032373</name>
</gene>
<accession>A0AAV1FNY3</accession>
<sequence>MWRLLAQKARLALLQDPVAHSLSQSRWKPPKVTPSMDAMISNSLCPPAAATLPPPSLFPSVLLRFPPAPQLTFHLKEAFS</sequence>
<organism evidence="1 2">
    <name type="scientific">Xyrichtys novacula</name>
    <name type="common">Pearly razorfish</name>
    <name type="synonym">Hemipteronotus novacula</name>
    <dbReference type="NCBI Taxonomy" id="13765"/>
    <lineage>
        <taxon>Eukaryota</taxon>
        <taxon>Metazoa</taxon>
        <taxon>Chordata</taxon>
        <taxon>Craniata</taxon>
        <taxon>Vertebrata</taxon>
        <taxon>Euteleostomi</taxon>
        <taxon>Actinopterygii</taxon>
        <taxon>Neopterygii</taxon>
        <taxon>Teleostei</taxon>
        <taxon>Neoteleostei</taxon>
        <taxon>Acanthomorphata</taxon>
        <taxon>Eupercaria</taxon>
        <taxon>Labriformes</taxon>
        <taxon>Labridae</taxon>
        <taxon>Xyrichtys</taxon>
    </lineage>
</organism>
<dbReference type="EMBL" id="OY660871">
    <property type="protein sequence ID" value="CAJ1062740.1"/>
    <property type="molecule type" value="Genomic_DNA"/>
</dbReference>
<keyword evidence="2" id="KW-1185">Reference proteome</keyword>
<dbReference type="AlphaFoldDB" id="A0AAV1FNY3"/>
<evidence type="ECO:0000313" key="1">
    <source>
        <dbReference type="EMBL" id="CAJ1062740.1"/>
    </source>
</evidence>